<dbReference type="EMBL" id="CABDUW010002272">
    <property type="protein sequence ID" value="VTJ86133.1"/>
    <property type="molecule type" value="Genomic_DNA"/>
</dbReference>
<comment type="similarity">
    <text evidence="1">Belongs to the PRR23 family.</text>
</comment>
<keyword evidence="5" id="KW-1185">Reference proteome</keyword>
<dbReference type="AlphaFoldDB" id="A0A5E4CWG5"/>
<gene>
    <name evidence="3" type="ORF">GHT09_014485</name>
    <name evidence="4" type="ORF">MONAX_5E003220</name>
</gene>
<feature type="compositionally biased region" description="Pro residues" evidence="2">
    <location>
        <begin position="220"/>
        <end position="234"/>
    </location>
</feature>
<sequence length="258" mass="27048">MMGMRPRSPSACSAPWWGPQPGGPGPAKRRRLDDPADPAEPPAAPTLQDSAGAADATALTSVVVLAAGCALQVPLDDVDLVLEPAPTSVLQVSLQGHTLILIPEGLVGPTDQRPGGQGDCPDDPELGAFLSAPGEDVVVEQGFFCESVPEIASLEEAYEEDADPESLESWMDPPAGSAARLLPSTGRVSRLFPLAPTLNLGRSSPRPVLDLDFHLLRPFPSSPLEPLPPSPSPSSSPQALPERSPGPRSKACRRLFQE</sequence>
<evidence type="ECO:0000313" key="5">
    <source>
        <dbReference type="Proteomes" id="UP000335636"/>
    </source>
</evidence>
<feature type="region of interest" description="Disordered" evidence="2">
    <location>
        <begin position="220"/>
        <end position="258"/>
    </location>
</feature>
<feature type="region of interest" description="Disordered" evidence="2">
    <location>
        <begin position="157"/>
        <end position="177"/>
    </location>
</feature>
<evidence type="ECO:0000313" key="3">
    <source>
        <dbReference type="EMBL" id="KAF7474760.1"/>
    </source>
</evidence>
<dbReference type="PANTHER" id="PTHR31813:SF4">
    <property type="entry name" value="PROLINE-RICH PROTEIN 23A"/>
    <property type="match status" value="1"/>
</dbReference>
<dbReference type="Proteomes" id="UP000335636">
    <property type="component" value="Unassembled WGS sequence"/>
</dbReference>
<feature type="compositionally biased region" description="Acidic residues" evidence="2">
    <location>
        <begin position="157"/>
        <end position="166"/>
    </location>
</feature>
<dbReference type="InterPro" id="IPR018903">
    <property type="entry name" value="PRR23"/>
</dbReference>
<name>A0A5E4CWG5_MARMO</name>
<dbReference type="Pfam" id="PF10630">
    <property type="entry name" value="DUF2476"/>
    <property type="match status" value="1"/>
</dbReference>
<protein>
    <recommendedName>
        <fullName evidence="6">Proline-rich protein 23C</fullName>
    </recommendedName>
</protein>
<accession>A0A5E4CWG5</accession>
<evidence type="ECO:0000256" key="2">
    <source>
        <dbReference type="SAM" id="MobiDB-lite"/>
    </source>
</evidence>
<organism evidence="4 5">
    <name type="scientific">Marmota monax</name>
    <name type="common">Woodchuck</name>
    <dbReference type="NCBI Taxonomy" id="9995"/>
    <lineage>
        <taxon>Eukaryota</taxon>
        <taxon>Metazoa</taxon>
        <taxon>Chordata</taxon>
        <taxon>Craniata</taxon>
        <taxon>Vertebrata</taxon>
        <taxon>Euteleostomi</taxon>
        <taxon>Mammalia</taxon>
        <taxon>Eutheria</taxon>
        <taxon>Euarchontoglires</taxon>
        <taxon>Glires</taxon>
        <taxon>Rodentia</taxon>
        <taxon>Sciuromorpha</taxon>
        <taxon>Sciuridae</taxon>
        <taxon>Xerinae</taxon>
        <taxon>Marmotini</taxon>
        <taxon>Marmota</taxon>
    </lineage>
</organism>
<proteinExistence type="inferred from homology"/>
<evidence type="ECO:0000256" key="1">
    <source>
        <dbReference type="ARBA" id="ARBA00009113"/>
    </source>
</evidence>
<reference evidence="4 5" key="1">
    <citation type="submission" date="2019-04" db="EMBL/GenBank/DDBJ databases">
        <authorList>
            <person name="Alioto T."/>
            <person name="Alioto T."/>
        </authorList>
    </citation>
    <scope>NUCLEOTIDE SEQUENCE [LARGE SCALE GENOMIC DNA]</scope>
</reference>
<reference evidence="3" key="2">
    <citation type="submission" date="2020-08" db="EMBL/GenBank/DDBJ databases">
        <authorList>
            <person name="Shumante A."/>
            <person name="Zimin A.V."/>
            <person name="Puiu D."/>
            <person name="Salzberg S.L."/>
        </authorList>
    </citation>
    <scope>NUCLEOTIDE SEQUENCE</scope>
    <source>
        <strain evidence="3">WC2-LM</strain>
        <tissue evidence="3">Liver</tissue>
    </source>
</reference>
<dbReference type="EMBL" id="WJEC01003684">
    <property type="protein sequence ID" value="KAF7474760.1"/>
    <property type="molecule type" value="Genomic_DNA"/>
</dbReference>
<feature type="region of interest" description="Disordered" evidence="2">
    <location>
        <begin position="1"/>
        <end position="51"/>
    </location>
</feature>
<dbReference type="PANTHER" id="PTHR31813">
    <property type="entry name" value="PROLINE-RICH PROTEIN 23B"/>
    <property type="match status" value="1"/>
</dbReference>
<evidence type="ECO:0000313" key="4">
    <source>
        <dbReference type="EMBL" id="VTJ86133.1"/>
    </source>
</evidence>
<evidence type="ECO:0008006" key="6">
    <source>
        <dbReference type="Google" id="ProtNLM"/>
    </source>
</evidence>
<dbReference type="Proteomes" id="UP000662637">
    <property type="component" value="Unassembled WGS sequence"/>
</dbReference>